<dbReference type="InterPro" id="IPR018924">
    <property type="entry name" value="DUF2486"/>
</dbReference>
<protein>
    <submittedName>
        <fullName evidence="1">Uncharacterized protein</fullName>
    </submittedName>
</protein>
<sequence length="117" mass="13126">MSNKPEAFDTSIPVLTDVVMPGKAELARTPGFVADAGAPAVEYDADLIAERLRGRFTSFLTGDGRELIEERCRETLREHSIWLVHQITREVALALETEMTEWVREAVEEELARRGIA</sequence>
<gene>
    <name evidence="1" type="ORF">BG61_11845</name>
</gene>
<dbReference type="AlphaFoldDB" id="A0A069PX20"/>
<name>A0A069PX20_9BURK</name>
<accession>A0A069PX20</accession>
<dbReference type="STRING" id="60547.GCA_000751215_00936"/>
<organism evidence="1 2">
    <name type="scientific">Caballeronia glathei</name>
    <dbReference type="NCBI Taxonomy" id="60547"/>
    <lineage>
        <taxon>Bacteria</taxon>
        <taxon>Pseudomonadati</taxon>
        <taxon>Pseudomonadota</taxon>
        <taxon>Betaproteobacteria</taxon>
        <taxon>Burkholderiales</taxon>
        <taxon>Burkholderiaceae</taxon>
        <taxon>Caballeronia</taxon>
    </lineage>
</organism>
<comment type="caution">
    <text evidence="1">The sequence shown here is derived from an EMBL/GenBank/DDBJ whole genome shotgun (WGS) entry which is preliminary data.</text>
</comment>
<reference evidence="1 2" key="1">
    <citation type="submission" date="2014-03" db="EMBL/GenBank/DDBJ databases">
        <title>Draft Genome Sequences of Four Burkholderia Strains.</title>
        <authorList>
            <person name="Liu X.Y."/>
            <person name="Li C.X."/>
            <person name="Xu J.H."/>
        </authorList>
    </citation>
    <scope>NUCLEOTIDE SEQUENCE [LARGE SCALE GENOMIC DNA]</scope>
    <source>
        <strain evidence="1 2">DSM 50014</strain>
    </source>
</reference>
<evidence type="ECO:0000313" key="1">
    <source>
        <dbReference type="EMBL" id="KDR44399.1"/>
    </source>
</evidence>
<keyword evidence="2" id="KW-1185">Reference proteome</keyword>
<dbReference type="EMBL" id="JFHC01000002">
    <property type="protein sequence ID" value="KDR44399.1"/>
    <property type="molecule type" value="Genomic_DNA"/>
</dbReference>
<evidence type="ECO:0000313" key="2">
    <source>
        <dbReference type="Proteomes" id="UP000027466"/>
    </source>
</evidence>
<dbReference type="RefSeq" id="WP_035926395.1">
    <property type="nucleotide sequence ID" value="NZ_CADFFX010000008.1"/>
</dbReference>
<dbReference type="Proteomes" id="UP000027466">
    <property type="component" value="Unassembled WGS sequence"/>
</dbReference>
<proteinExistence type="predicted"/>
<dbReference type="Pfam" id="PF10667">
    <property type="entry name" value="DUF2486"/>
    <property type="match status" value="1"/>
</dbReference>